<protein>
    <submittedName>
        <fullName evidence="2">Uncharacterized protein</fullName>
    </submittedName>
</protein>
<dbReference type="WBParaSite" id="JU765_v2.g10054.t1">
    <property type="protein sequence ID" value="JU765_v2.g10054.t1"/>
    <property type="gene ID" value="JU765_v2.g10054"/>
</dbReference>
<accession>A0AC34PUD1</accession>
<organism evidence="1 2">
    <name type="scientific">Panagrolaimus sp. JU765</name>
    <dbReference type="NCBI Taxonomy" id="591449"/>
    <lineage>
        <taxon>Eukaryota</taxon>
        <taxon>Metazoa</taxon>
        <taxon>Ecdysozoa</taxon>
        <taxon>Nematoda</taxon>
        <taxon>Chromadorea</taxon>
        <taxon>Rhabditida</taxon>
        <taxon>Tylenchina</taxon>
        <taxon>Panagrolaimomorpha</taxon>
        <taxon>Panagrolaimoidea</taxon>
        <taxon>Panagrolaimidae</taxon>
        <taxon>Panagrolaimus</taxon>
    </lineage>
</organism>
<proteinExistence type="predicted"/>
<dbReference type="Proteomes" id="UP000887576">
    <property type="component" value="Unplaced"/>
</dbReference>
<sequence>MSFNFQMAIRSFTRSVLLKTGRNMSKSPSGNSLENQDDEICQVTLIFVSDNGEVYRTVAKEGECLCDFAEKLGFKIDDPVKCVMAERPLHYYADNIFFNNLPGPGQSKLDEELTQLFPRQKEFEAKIPISKDFDGFFVPCSSNNQIVKL</sequence>
<evidence type="ECO:0000313" key="1">
    <source>
        <dbReference type="Proteomes" id="UP000887576"/>
    </source>
</evidence>
<evidence type="ECO:0000313" key="2">
    <source>
        <dbReference type="WBParaSite" id="JU765_v2.g10054.t1"/>
    </source>
</evidence>
<reference evidence="2" key="1">
    <citation type="submission" date="2022-11" db="UniProtKB">
        <authorList>
            <consortium name="WormBaseParasite"/>
        </authorList>
    </citation>
    <scope>IDENTIFICATION</scope>
</reference>
<name>A0AC34PUD1_9BILA</name>